<dbReference type="Proteomes" id="UP000468928">
    <property type="component" value="Unassembled WGS sequence"/>
</dbReference>
<sequence length="82" mass="8903">MALAVGGEYRHAALTRDHLVAEIEEWGLRAASDLVDGALHHMREVLAVEVPAPSVREQMHDRIRLFTDNLLAGRMAGCGSAA</sequence>
<name>A0A6P1D4E4_9NOCA</name>
<dbReference type="EMBL" id="JAAGUZ010000015">
    <property type="protein sequence ID" value="NEW44321.1"/>
    <property type="molecule type" value="Genomic_DNA"/>
</dbReference>
<dbReference type="AlphaFoldDB" id="A0A6P1D4E4"/>
<dbReference type="RefSeq" id="WP_163826405.1">
    <property type="nucleotide sequence ID" value="NZ_JAAGUY010000025.1"/>
</dbReference>
<evidence type="ECO:0000313" key="1">
    <source>
        <dbReference type="EMBL" id="NEW44321.1"/>
    </source>
</evidence>
<proteinExistence type="predicted"/>
<accession>A0A6P1D4E4</accession>
<comment type="caution">
    <text evidence="1">The sequence shown here is derived from an EMBL/GenBank/DDBJ whole genome shotgun (WGS) entry which is preliminary data.</text>
</comment>
<gene>
    <name evidence="1" type="ORF">GV789_07600</name>
</gene>
<protein>
    <submittedName>
        <fullName evidence="1">Type II toxin-antitoxin system HipA family toxin</fullName>
    </submittedName>
</protein>
<organism evidence="1 2">
    <name type="scientific">Nocardia cyriacigeorgica</name>
    <dbReference type="NCBI Taxonomy" id="135487"/>
    <lineage>
        <taxon>Bacteria</taxon>
        <taxon>Bacillati</taxon>
        <taxon>Actinomycetota</taxon>
        <taxon>Actinomycetes</taxon>
        <taxon>Mycobacteriales</taxon>
        <taxon>Nocardiaceae</taxon>
        <taxon>Nocardia</taxon>
    </lineage>
</organism>
<reference evidence="1 2" key="1">
    <citation type="submission" date="2020-01" db="EMBL/GenBank/DDBJ databases">
        <title>Genetics and antimicrobial susceptibilities of Nocardia species isolated from the soil; a comparison with species isolated from humans.</title>
        <authorList>
            <person name="Carrasco G."/>
            <person name="Monzon S."/>
            <person name="Sansegundo M."/>
            <person name="Garcia E."/>
            <person name="Garrido N."/>
            <person name="Medina M.J."/>
            <person name="Villalon P."/>
            <person name="Ramirez-Arocha A.C."/>
            <person name="Jimenez P."/>
            <person name="Cuesta I."/>
            <person name="Valdezate S."/>
        </authorList>
    </citation>
    <scope>NUCLEOTIDE SEQUENCE [LARGE SCALE GENOMIC DNA]</scope>
    <source>
        <strain evidence="1 2">CNM20110639</strain>
    </source>
</reference>
<evidence type="ECO:0000313" key="2">
    <source>
        <dbReference type="Proteomes" id="UP000468928"/>
    </source>
</evidence>